<accession>A0A3M9NFS2</accession>
<proteinExistence type="predicted"/>
<dbReference type="PROSITE" id="PS51257">
    <property type="entry name" value="PROKAR_LIPOPROTEIN"/>
    <property type="match status" value="1"/>
</dbReference>
<reference evidence="2 3" key="1">
    <citation type="submission" date="2018-11" db="EMBL/GenBank/DDBJ databases">
        <title>Draft genome sequence of Ferruginibacter sp. BO-59.</title>
        <authorList>
            <person name="Im W.T."/>
        </authorList>
    </citation>
    <scope>NUCLEOTIDE SEQUENCE [LARGE SCALE GENOMIC DNA]</scope>
    <source>
        <strain evidence="2 3">BO-59</strain>
    </source>
</reference>
<protein>
    <submittedName>
        <fullName evidence="2">Uncharacterized protein</fullName>
    </submittedName>
</protein>
<evidence type="ECO:0000313" key="2">
    <source>
        <dbReference type="EMBL" id="RNI36642.1"/>
    </source>
</evidence>
<dbReference type="AlphaFoldDB" id="A0A3M9NFS2"/>
<sequence>MKRLFTFIFLVSVAIAFSCKKTVHNISNSLAEKYFEKYVIGNDFVVTLAKDSTADFTADYKNYKFILLETDLLHGPLKAVSGTQTYMGSWQTNDDYSKLDISLPDSIVAFKFLSRSWRFTKKANPTLELAPWGSTAPIVLHMTRK</sequence>
<keyword evidence="3" id="KW-1185">Reference proteome</keyword>
<dbReference type="Proteomes" id="UP000267223">
    <property type="component" value="Unassembled WGS sequence"/>
</dbReference>
<feature type="signal peptide" evidence="1">
    <location>
        <begin position="1"/>
        <end position="16"/>
    </location>
</feature>
<feature type="chain" id="PRO_5018206067" evidence="1">
    <location>
        <begin position="17"/>
        <end position="145"/>
    </location>
</feature>
<keyword evidence="1" id="KW-0732">Signal</keyword>
<dbReference type="RefSeq" id="WP_123120560.1">
    <property type="nucleotide sequence ID" value="NZ_RJJR01000007.1"/>
</dbReference>
<dbReference type="EMBL" id="RJJR01000007">
    <property type="protein sequence ID" value="RNI36642.1"/>
    <property type="molecule type" value="Genomic_DNA"/>
</dbReference>
<evidence type="ECO:0000313" key="3">
    <source>
        <dbReference type="Proteomes" id="UP000267223"/>
    </source>
</evidence>
<name>A0A3M9NFS2_9BACT</name>
<gene>
    <name evidence="2" type="ORF">EFY79_09955</name>
</gene>
<evidence type="ECO:0000256" key="1">
    <source>
        <dbReference type="SAM" id="SignalP"/>
    </source>
</evidence>
<comment type="caution">
    <text evidence="2">The sequence shown here is derived from an EMBL/GenBank/DDBJ whole genome shotgun (WGS) entry which is preliminary data.</text>
</comment>
<organism evidence="2 3">
    <name type="scientific">Hanamia caeni</name>
    <dbReference type="NCBI Taxonomy" id="2294116"/>
    <lineage>
        <taxon>Bacteria</taxon>
        <taxon>Pseudomonadati</taxon>
        <taxon>Bacteroidota</taxon>
        <taxon>Chitinophagia</taxon>
        <taxon>Chitinophagales</taxon>
        <taxon>Chitinophagaceae</taxon>
        <taxon>Hanamia</taxon>
    </lineage>
</organism>